<organism evidence="1 2">
    <name type="scientific">Cetraspora pellucida</name>
    <dbReference type="NCBI Taxonomy" id="1433469"/>
    <lineage>
        <taxon>Eukaryota</taxon>
        <taxon>Fungi</taxon>
        <taxon>Fungi incertae sedis</taxon>
        <taxon>Mucoromycota</taxon>
        <taxon>Glomeromycotina</taxon>
        <taxon>Glomeromycetes</taxon>
        <taxon>Diversisporales</taxon>
        <taxon>Gigasporaceae</taxon>
        <taxon>Cetraspora</taxon>
    </lineage>
</organism>
<proteinExistence type="predicted"/>
<accession>A0ACA9KH00</accession>
<dbReference type="Proteomes" id="UP000789366">
    <property type="component" value="Unassembled WGS sequence"/>
</dbReference>
<comment type="caution">
    <text evidence="1">The sequence shown here is derived from an EMBL/GenBank/DDBJ whole genome shotgun (WGS) entry which is preliminary data.</text>
</comment>
<evidence type="ECO:0000313" key="1">
    <source>
        <dbReference type="EMBL" id="CAG8469896.1"/>
    </source>
</evidence>
<gene>
    <name evidence="1" type="ORF">SPELUC_LOCUS1644</name>
</gene>
<keyword evidence="2" id="KW-1185">Reference proteome</keyword>
<name>A0ACA9KH00_9GLOM</name>
<evidence type="ECO:0000313" key="2">
    <source>
        <dbReference type="Proteomes" id="UP000789366"/>
    </source>
</evidence>
<sequence length="249" mass="28766">MHQNKEILENPNSLTEYQSAFPAYSEQLKLQIASAQSERDRIQALLSEYIGDIITINKDRNAQSLKEAIWKLADALLTAFHLPNPTTHELFKNTMEINETGFSLISSCYTEGINRQNSLYRQEILKTEARVVKGRRRHDVNIYKLSTLISNYSKDKKRKCVDSVISKPIINNNNESGKPITNNNESEKDPPFKRIRRSTSNNAKEILVQLLTCNSFSNDDQLLYKKNEKISYDDLIVKYVTRKIKGHFH</sequence>
<reference evidence="1" key="1">
    <citation type="submission" date="2021-06" db="EMBL/GenBank/DDBJ databases">
        <authorList>
            <person name="Kallberg Y."/>
            <person name="Tangrot J."/>
            <person name="Rosling A."/>
        </authorList>
    </citation>
    <scope>NUCLEOTIDE SEQUENCE</scope>
    <source>
        <strain evidence="1">28 12/20/2015</strain>
    </source>
</reference>
<protein>
    <submittedName>
        <fullName evidence="1">15107_t:CDS:1</fullName>
    </submittedName>
</protein>
<dbReference type="EMBL" id="CAJVPW010000929">
    <property type="protein sequence ID" value="CAG8469896.1"/>
    <property type="molecule type" value="Genomic_DNA"/>
</dbReference>